<protein>
    <submittedName>
        <fullName evidence="1">Uncharacterized protein</fullName>
    </submittedName>
</protein>
<organism evidence="1">
    <name type="scientific">Arundo donax</name>
    <name type="common">Giant reed</name>
    <name type="synonym">Donax arundinaceus</name>
    <dbReference type="NCBI Taxonomy" id="35708"/>
    <lineage>
        <taxon>Eukaryota</taxon>
        <taxon>Viridiplantae</taxon>
        <taxon>Streptophyta</taxon>
        <taxon>Embryophyta</taxon>
        <taxon>Tracheophyta</taxon>
        <taxon>Spermatophyta</taxon>
        <taxon>Magnoliopsida</taxon>
        <taxon>Liliopsida</taxon>
        <taxon>Poales</taxon>
        <taxon>Poaceae</taxon>
        <taxon>PACMAD clade</taxon>
        <taxon>Arundinoideae</taxon>
        <taxon>Arundineae</taxon>
        <taxon>Arundo</taxon>
    </lineage>
</organism>
<proteinExistence type="predicted"/>
<reference evidence="1" key="2">
    <citation type="journal article" date="2015" name="Data Brief">
        <title>Shoot transcriptome of the giant reed, Arundo donax.</title>
        <authorList>
            <person name="Barrero R.A."/>
            <person name="Guerrero F.D."/>
            <person name="Moolhuijzen P."/>
            <person name="Goolsby J.A."/>
            <person name="Tidwell J."/>
            <person name="Bellgard S.E."/>
            <person name="Bellgard M.I."/>
        </authorList>
    </citation>
    <scope>NUCLEOTIDE SEQUENCE</scope>
    <source>
        <tissue evidence="1">Shoot tissue taken approximately 20 cm above the soil surface</tissue>
    </source>
</reference>
<sequence length="26" mass="2729">MGAGTRAPACTPPWPWPCGREGFGLI</sequence>
<dbReference type="EMBL" id="GBRH01193668">
    <property type="protein sequence ID" value="JAE04228.1"/>
    <property type="molecule type" value="Transcribed_RNA"/>
</dbReference>
<dbReference type="AlphaFoldDB" id="A0A0A9F7J0"/>
<name>A0A0A9F7J0_ARUDO</name>
<accession>A0A0A9F7J0</accession>
<reference evidence="1" key="1">
    <citation type="submission" date="2014-09" db="EMBL/GenBank/DDBJ databases">
        <authorList>
            <person name="Magalhaes I.L.F."/>
            <person name="Oliveira U."/>
            <person name="Santos F.R."/>
            <person name="Vidigal T.H.D.A."/>
            <person name="Brescovit A.D."/>
            <person name="Santos A.J."/>
        </authorList>
    </citation>
    <scope>NUCLEOTIDE SEQUENCE</scope>
    <source>
        <tissue evidence="1">Shoot tissue taken approximately 20 cm above the soil surface</tissue>
    </source>
</reference>
<evidence type="ECO:0000313" key="1">
    <source>
        <dbReference type="EMBL" id="JAE04228.1"/>
    </source>
</evidence>